<comment type="caution">
    <text evidence="1">The sequence shown here is derived from an EMBL/GenBank/DDBJ whole genome shotgun (WGS) entry which is preliminary data.</text>
</comment>
<sequence length="100" mass="11352">MNLMSLFFMTRMANGYYALTNLGMSLLDLLPLVKLDGYWILSHGLGIANLRTKAFRAVFQLLRFPGARLAEATRPVNHRERSILLSYGLAAVLFTPCFWL</sequence>
<dbReference type="EMBL" id="NMUQ01000002">
    <property type="protein sequence ID" value="OXM14792.1"/>
    <property type="molecule type" value="Genomic_DNA"/>
</dbReference>
<keyword evidence="2" id="KW-1185">Reference proteome</keyword>
<proteinExistence type="predicted"/>
<reference evidence="1 2" key="1">
    <citation type="submission" date="2017-07" db="EMBL/GenBank/DDBJ databases">
        <title>Paenibacillus herberti R33 genome sequencing and assembly.</title>
        <authorList>
            <person name="Su W."/>
        </authorList>
    </citation>
    <scope>NUCLEOTIDE SEQUENCE [LARGE SCALE GENOMIC DNA]</scope>
    <source>
        <strain evidence="1 2">R33</strain>
    </source>
</reference>
<dbReference type="AlphaFoldDB" id="A0A229NY16"/>
<name>A0A229NY16_9BACL</name>
<organism evidence="1 2">
    <name type="scientific">Paenibacillus herberti</name>
    <dbReference type="NCBI Taxonomy" id="1619309"/>
    <lineage>
        <taxon>Bacteria</taxon>
        <taxon>Bacillati</taxon>
        <taxon>Bacillota</taxon>
        <taxon>Bacilli</taxon>
        <taxon>Bacillales</taxon>
        <taxon>Paenibacillaceae</taxon>
        <taxon>Paenibacillus</taxon>
    </lineage>
</organism>
<dbReference type="Proteomes" id="UP000215145">
    <property type="component" value="Unassembled WGS sequence"/>
</dbReference>
<accession>A0A229NY16</accession>
<evidence type="ECO:0000313" key="2">
    <source>
        <dbReference type="Proteomes" id="UP000215145"/>
    </source>
</evidence>
<protein>
    <submittedName>
        <fullName evidence="1">Uncharacterized protein</fullName>
    </submittedName>
</protein>
<gene>
    <name evidence="1" type="ORF">CGZ75_18140</name>
</gene>
<evidence type="ECO:0000313" key="1">
    <source>
        <dbReference type="EMBL" id="OXM14792.1"/>
    </source>
</evidence>